<name>A0A9P0TEZ1_PIEBR</name>
<accession>A0A9P0TEZ1</accession>
<gene>
    <name evidence="2" type="ORF">PIBRA_LOCUS5971</name>
</gene>
<evidence type="ECO:0000256" key="1">
    <source>
        <dbReference type="SAM" id="MobiDB-lite"/>
    </source>
</evidence>
<dbReference type="EMBL" id="CALOZG010000006">
    <property type="protein sequence ID" value="CAH4029194.1"/>
    <property type="molecule type" value="Genomic_DNA"/>
</dbReference>
<organism evidence="2 3">
    <name type="scientific">Pieris brassicae</name>
    <name type="common">White butterfly</name>
    <name type="synonym">Large white butterfly</name>
    <dbReference type="NCBI Taxonomy" id="7116"/>
    <lineage>
        <taxon>Eukaryota</taxon>
        <taxon>Metazoa</taxon>
        <taxon>Ecdysozoa</taxon>
        <taxon>Arthropoda</taxon>
        <taxon>Hexapoda</taxon>
        <taxon>Insecta</taxon>
        <taxon>Pterygota</taxon>
        <taxon>Neoptera</taxon>
        <taxon>Endopterygota</taxon>
        <taxon>Lepidoptera</taxon>
        <taxon>Glossata</taxon>
        <taxon>Ditrysia</taxon>
        <taxon>Papilionoidea</taxon>
        <taxon>Pieridae</taxon>
        <taxon>Pierinae</taxon>
        <taxon>Pieris</taxon>
    </lineage>
</organism>
<sequence>MDKNAARLKRMKREVEELERQGRETGFAPRKSLMRTPPQRDTSARSRKDGARKRNGTSPLELEEATRRRVFQVRTPGSASPRAETGPTTELPREPDTSALTTVGRYVAEANSAGEAIMAATSKLNNWAKSALRYARWSTVHAASRGDADKIRRAVPDNLRVQVPKRRAPLVAVDGARVDSGAFLRALRRQNFAGQQEWRKEEVDVAFKKSMKLLCSA</sequence>
<reference evidence="2" key="1">
    <citation type="submission" date="2022-05" db="EMBL/GenBank/DDBJ databases">
        <authorList>
            <person name="Okamura Y."/>
        </authorList>
    </citation>
    <scope>NUCLEOTIDE SEQUENCE</scope>
</reference>
<protein>
    <submittedName>
        <fullName evidence="2">Uncharacterized protein</fullName>
    </submittedName>
</protein>
<comment type="caution">
    <text evidence="2">The sequence shown here is derived from an EMBL/GenBank/DDBJ whole genome shotgun (WGS) entry which is preliminary data.</text>
</comment>
<keyword evidence="3" id="KW-1185">Reference proteome</keyword>
<proteinExistence type="predicted"/>
<feature type="compositionally biased region" description="Basic residues" evidence="1">
    <location>
        <begin position="1"/>
        <end position="12"/>
    </location>
</feature>
<dbReference type="AlphaFoldDB" id="A0A9P0TEZ1"/>
<feature type="region of interest" description="Disordered" evidence="1">
    <location>
        <begin position="1"/>
        <end position="99"/>
    </location>
</feature>
<dbReference type="Proteomes" id="UP001152562">
    <property type="component" value="Unassembled WGS sequence"/>
</dbReference>
<evidence type="ECO:0000313" key="3">
    <source>
        <dbReference type="Proteomes" id="UP001152562"/>
    </source>
</evidence>
<evidence type="ECO:0000313" key="2">
    <source>
        <dbReference type="EMBL" id="CAH4029194.1"/>
    </source>
</evidence>
<feature type="compositionally biased region" description="Basic and acidic residues" evidence="1">
    <location>
        <begin position="13"/>
        <end position="23"/>
    </location>
</feature>